<protein>
    <recommendedName>
        <fullName evidence="2">CAAX prenyl protease 2/Lysostaphin resistance protein A-like domain-containing protein</fullName>
    </recommendedName>
</protein>
<dbReference type="PANTHER" id="PTHR36435:SF1">
    <property type="entry name" value="CAAX AMINO TERMINAL PROTEASE FAMILY PROTEIN"/>
    <property type="match status" value="1"/>
</dbReference>
<evidence type="ECO:0000313" key="4">
    <source>
        <dbReference type="Proteomes" id="UP000092024"/>
    </source>
</evidence>
<feature type="transmembrane region" description="Helical" evidence="1">
    <location>
        <begin position="15"/>
        <end position="37"/>
    </location>
</feature>
<reference evidence="3 4" key="1">
    <citation type="submission" date="2016-05" db="EMBL/GenBank/DDBJ databases">
        <title>Paenibacillus oryzae. sp. nov., isolated from the rice root.</title>
        <authorList>
            <person name="Zhang J."/>
            <person name="Zhang X."/>
        </authorList>
    </citation>
    <scope>NUCLEOTIDE SEQUENCE [LARGE SCALE GENOMIC DNA]</scope>
    <source>
        <strain evidence="3 4">1DrF-4</strain>
    </source>
</reference>
<sequence>MNGRSELSARQHNKLLIQIMLGLMPFLFLGLVLIAIFKRGKIIPYILSLFVPNELSFLDSTLLGLITGTVVVIVSVALIIKTKTKLPQSEGGEMILNLMKTPSGIAVSSLGGGFFEEFFFRGVLIGLFIGYNHFVDGVVICLSTFLFWIIHIPQYKGVYLTYGLVFINGMIFALLFYFTGSLIAPILAHAVYNLGIGIYFMRNH</sequence>
<evidence type="ECO:0000259" key="2">
    <source>
        <dbReference type="Pfam" id="PF02517"/>
    </source>
</evidence>
<dbReference type="InterPro" id="IPR052710">
    <property type="entry name" value="CAAX_protease"/>
</dbReference>
<comment type="caution">
    <text evidence="3">The sequence shown here is derived from an EMBL/GenBank/DDBJ whole genome shotgun (WGS) entry which is preliminary data.</text>
</comment>
<feature type="domain" description="CAAX prenyl protease 2/Lysostaphin resistance protein A-like" evidence="2">
    <location>
        <begin position="105"/>
        <end position="194"/>
    </location>
</feature>
<feature type="transmembrane region" description="Helical" evidence="1">
    <location>
        <begin position="118"/>
        <end position="150"/>
    </location>
</feature>
<dbReference type="Pfam" id="PF02517">
    <property type="entry name" value="Rce1-like"/>
    <property type="match status" value="1"/>
</dbReference>
<keyword evidence="1" id="KW-0812">Transmembrane</keyword>
<dbReference type="Proteomes" id="UP000092024">
    <property type="component" value="Unassembled WGS sequence"/>
</dbReference>
<dbReference type="GO" id="GO:0004175">
    <property type="term" value="F:endopeptidase activity"/>
    <property type="evidence" value="ECO:0007669"/>
    <property type="project" value="UniProtKB-ARBA"/>
</dbReference>
<keyword evidence="4" id="KW-1185">Reference proteome</keyword>
<evidence type="ECO:0000256" key="1">
    <source>
        <dbReference type="SAM" id="Phobius"/>
    </source>
</evidence>
<dbReference type="STRING" id="1844972.A7K91_03435"/>
<proteinExistence type="predicted"/>
<dbReference type="PANTHER" id="PTHR36435">
    <property type="entry name" value="SLR1288 PROTEIN"/>
    <property type="match status" value="1"/>
</dbReference>
<dbReference type="GO" id="GO:0080120">
    <property type="term" value="P:CAAX-box protein maturation"/>
    <property type="evidence" value="ECO:0007669"/>
    <property type="project" value="UniProtKB-ARBA"/>
</dbReference>
<evidence type="ECO:0000313" key="3">
    <source>
        <dbReference type="EMBL" id="OBR66511.1"/>
    </source>
</evidence>
<dbReference type="AlphaFoldDB" id="A0A1A5YLK5"/>
<keyword evidence="1" id="KW-0472">Membrane</keyword>
<dbReference type="InterPro" id="IPR003675">
    <property type="entry name" value="Rce1/LyrA-like_dom"/>
</dbReference>
<organism evidence="3 4">
    <name type="scientific">Paenibacillus oryzae</name>
    <dbReference type="NCBI Taxonomy" id="1844972"/>
    <lineage>
        <taxon>Bacteria</taxon>
        <taxon>Bacillati</taxon>
        <taxon>Bacillota</taxon>
        <taxon>Bacilli</taxon>
        <taxon>Bacillales</taxon>
        <taxon>Paenibacillaceae</taxon>
        <taxon>Paenibacillus</taxon>
    </lineage>
</organism>
<accession>A0A1A5YLK5</accession>
<gene>
    <name evidence="3" type="ORF">A7K91_03435</name>
</gene>
<dbReference type="EMBL" id="LYPA01000046">
    <property type="protein sequence ID" value="OBR66511.1"/>
    <property type="molecule type" value="Genomic_DNA"/>
</dbReference>
<feature type="transmembrane region" description="Helical" evidence="1">
    <location>
        <begin position="57"/>
        <end position="80"/>
    </location>
</feature>
<keyword evidence="1" id="KW-1133">Transmembrane helix</keyword>
<name>A0A1A5YLK5_9BACL</name>
<feature type="transmembrane region" description="Helical" evidence="1">
    <location>
        <begin position="182"/>
        <end position="201"/>
    </location>
</feature>
<dbReference type="RefSeq" id="WP_068681755.1">
    <property type="nucleotide sequence ID" value="NZ_LYPA01000046.1"/>
</dbReference>
<feature type="transmembrane region" description="Helical" evidence="1">
    <location>
        <begin position="157"/>
        <end position="176"/>
    </location>
</feature>